<evidence type="ECO:0000313" key="4">
    <source>
        <dbReference type="Proteomes" id="UP000799118"/>
    </source>
</evidence>
<dbReference type="GO" id="GO:0003729">
    <property type="term" value="F:mRNA binding"/>
    <property type="evidence" value="ECO:0007669"/>
    <property type="project" value="TreeGrafter"/>
</dbReference>
<evidence type="ECO:0000313" key="3">
    <source>
        <dbReference type="EMBL" id="KAE9387231.1"/>
    </source>
</evidence>
<dbReference type="GO" id="GO:0032044">
    <property type="term" value="C:DSIF complex"/>
    <property type="evidence" value="ECO:0007669"/>
    <property type="project" value="TreeGrafter"/>
</dbReference>
<dbReference type="InterPro" id="IPR039659">
    <property type="entry name" value="SPT5"/>
</dbReference>
<gene>
    <name evidence="3" type="ORF">BT96DRAFT_948519</name>
</gene>
<organism evidence="3 4">
    <name type="scientific">Gymnopus androsaceus JB14</name>
    <dbReference type="NCBI Taxonomy" id="1447944"/>
    <lineage>
        <taxon>Eukaryota</taxon>
        <taxon>Fungi</taxon>
        <taxon>Dikarya</taxon>
        <taxon>Basidiomycota</taxon>
        <taxon>Agaricomycotina</taxon>
        <taxon>Agaricomycetes</taxon>
        <taxon>Agaricomycetidae</taxon>
        <taxon>Agaricales</taxon>
        <taxon>Marasmiineae</taxon>
        <taxon>Omphalotaceae</taxon>
        <taxon>Gymnopus</taxon>
    </lineage>
</organism>
<dbReference type="PANTHER" id="PTHR11125:SF7">
    <property type="entry name" value="TRANSCRIPTION ELONGATION FACTOR SPT5"/>
    <property type="match status" value="1"/>
</dbReference>
<dbReference type="OrthoDB" id="2933582at2759"/>
<evidence type="ECO:0000259" key="2">
    <source>
        <dbReference type="Pfam" id="PF03439"/>
    </source>
</evidence>
<dbReference type="GO" id="GO:0006357">
    <property type="term" value="P:regulation of transcription by RNA polymerase II"/>
    <property type="evidence" value="ECO:0007669"/>
    <property type="project" value="InterPro"/>
</dbReference>
<dbReference type="InterPro" id="IPR036735">
    <property type="entry name" value="NGN_dom_sf"/>
</dbReference>
<dbReference type="PANTHER" id="PTHR11125">
    <property type="entry name" value="SUPPRESSOR OF TY 5"/>
    <property type="match status" value="1"/>
</dbReference>
<evidence type="ECO:0000256" key="1">
    <source>
        <dbReference type="SAM" id="MobiDB-lite"/>
    </source>
</evidence>
<feature type="domain" description="NGN" evidence="2">
    <location>
        <begin position="407"/>
        <end position="488"/>
    </location>
</feature>
<accession>A0A6A4GN99</accession>
<reference evidence="3" key="1">
    <citation type="journal article" date="2019" name="Environ. Microbiol.">
        <title>Fungal ecological strategies reflected in gene transcription - a case study of two litter decomposers.</title>
        <authorList>
            <person name="Barbi F."/>
            <person name="Kohler A."/>
            <person name="Barry K."/>
            <person name="Baskaran P."/>
            <person name="Daum C."/>
            <person name="Fauchery L."/>
            <person name="Ihrmark K."/>
            <person name="Kuo A."/>
            <person name="LaButti K."/>
            <person name="Lipzen A."/>
            <person name="Morin E."/>
            <person name="Grigoriev I.V."/>
            <person name="Henrissat B."/>
            <person name="Lindahl B."/>
            <person name="Martin F."/>
        </authorList>
    </citation>
    <scope>NUCLEOTIDE SEQUENCE</scope>
    <source>
        <strain evidence="3">JB14</strain>
    </source>
</reference>
<dbReference type="AlphaFoldDB" id="A0A6A4GN99"/>
<dbReference type="GO" id="GO:0032784">
    <property type="term" value="P:regulation of DNA-templated transcription elongation"/>
    <property type="evidence" value="ECO:0007669"/>
    <property type="project" value="InterPro"/>
</dbReference>
<name>A0A6A4GN99_9AGAR</name>
<feature type="region of interest" description="Disordered" evidence="1">
    <location>
        <begin position="335"/>
        <end position="362"/>
    </location>
</feature>
<dbReference type="Pfam" id="PF03439">
    <property type="entry name" value="Spt5-NGN"/>
    <property type="match status" value="1"/>
</dbReference>
<dbReference type="Proteomes" id="UP000799118">
    <property type="component" value="Unassembled WGS sequence"/>
</dbReference>
<dbReference type="GO" id="GO:0006368">
    <property type="term" value="P:transcription elongation by RNA polymerase II"/>
    <property type="evidence" value="ECO:0007669"/>
    <property type="project" value="TreeGrafter"/>
</dbReference>
<proteinExistence type="predicted"/>
<keyword evidence="4" id="KW-1185">Reference proteome</keyword>
<dbReference type="EMBL" id="ML769814">
    <property type="protein sequence ID" value="KAE9387231.1"/>
    <property type="molecule type" value="Genomic_DNA"/>
</dbReference>
<dbReference type="InterPro" id="IPR005100">
    <property type="entry name" value="NGN-domain"/>
</dbReference>
<dbReference type="Gene3D" id="3.30.70.940">
    <property type="entry name" value="NusG, N-terminal domain"/>
    <property type="match status" value="1"/>
</dbReference>
<sequence length="612" mass="69898">MGSIAATPRARFLEVAAGKNLPSNLKPFSVHDCHTNGALSDYAQAAHDARRMGWLLQDWRIINGKLRLRLPTLWHREYLKDLLLPKDLPQEFVTMDFDSFLLKAAREGKLPCEVIYDSEFKRAADIVATPLFLIPQTRTDSGDGIVDFTCLTRCWAIELMRDRDKVEEHFAQFGTDGVYHQQWPDWDWQIVDFHYNQTKRDVVIHPNYCVVHLTDENNSQCMQATIEGMGTTLVNLSNKRFWNESVLEEKVQTWHFLFRTKSGRPHPVPCRVRYVNTFSSLASVPPPPSSRIKKQGMKLRTFEPECSPKSYIDLEAQVASDDDFSDIDGFEDRGFIDDSAVNSPGPSSPTPTSPSSTPLLATTRNKGLDTLLARIEDHLAQKPLPEEQEDESVLGRKGLWLREGDRSLWRVKCTPRQEYHVIFELISKHEVLHKELSSASYNPRDVGYVYLEAQFSKSGPLSLREVLRGLFDIKMSTLALVLESELKSCLHIHDERGYASGQWVQIRRGLYRGDVGLVHESYHDNDSMRGVKVLVVPQLSLAASNKHYASSSKQKHDAPCPPSKLFQLPVKCKHDLLKRGDRYMYKSWTFEHGLLVKFFNLTEINQTACIPI</sequence>
<protein>
    <recommendedName>
        <fullName evidence="2">NGN domain-containing protein</fullName>
    </recommendedName>
</protein>